<evidence type="ECO:0000313" key="1">
    <source>
        <dbReference type="EMBL" id="KAA8819598.1"/>
    </source>
</evidence>
<evidence type="ECO:0000313" key="3">
    <source>
        <dbReference type="Proteomes" id="UP000345527"/>
    </source>
</evidence>
<keyword evidence="4" id="KW-1185">Reference proteome</keyword>
<organism evidence="2 3">
    <name type="scientific">Bifidobacterium vespertilionis</name>
    <dbReference type="NCBI Taxonomy" id="2562524"/>
    <lineage>
        <taxon>Bacteria</taxon>
        <taxon>Bacillati</taxon>
        <taxon>Actinomycetota</taxon>
        <taxon>Actinomycetes</taxon>
        <taxon>Bifidobacteriales</taxon>
        <taxon>Bifidobacteriaceae</taxon>
        <taxon>Bifidobacterium</taxon>
    </lineage>
</organism>
<dbReference type="Proteomes" id="UP000374630">
    <property type="component" value="Unassembled WGS sequence"/>
</dbReference>
<dbReference type="Pfam" id="PF19891">
    <property type="entry name" value="DUF6364"/>
    <property type="match status" value="1"/>
</dbReference>
<dbReference type="EMBL" id="RZNZ01000010">
    <property type="protein sequence ID" value="KAA8819598.1"/>
    <property type="molecule type" value="Genomic_DNA"/>
</dbReference>
<comment type="caution">
    <text evidence="2">The sequence shown here is derived from an EMBL/GenBank/DDBJ whole genome shotgun (WGS) entry which is preliminary data.</text>
</comment>
<dbReference type="EMBL" id="RZOA01000009">
    <property type="protein sequence ID" value="KAA8823394.1"/>
    <property type="molecule type" value="Genomic_DNA"/>
</dbReference>
<evidence type="ECO:0000313" key="4">
    <source>
        <dbReference type="Proteomes" id="UP000374630"/>
    </source>
</evidence>
<name>A0A5J5E349_9BIFI</name>
<dbReference type="InterPro" id="IPR045944">
    <property type="entry name" value="DUF6364"/>
</dbReference>
<dbReference type="RefSeq" id="WP_150353927.1">
    <property type="nucleotide sequence ID" value="NZ_RZNZ01000010.1"/>
</dbReference>
<proteinExistence type="predicted"/>
<dbReference type="AlphaFoldDB" id="A0A5J5E349"/>
<dbReference type="Proteomes" id="UP000345527">
    <property type="component" value="Unassembled WGS sequence"/>
</dbReference>
<accession>A0A5J5E349</accession>
<evidence type="ECO:0000313" key="2">
    <source>
        <dbReference type="EMBL" id="KAA8823394.1"/>
    </source>
</evidence>
<reference evidence="3 4" key="1">
    <citation type="journal article" date="2019" name="Syst. Appl. Microbiol.">
        <title>Characterization of Bifidobacterium species in feaces of the Egyptian fruit bat: Description of B. vespertilionis sp. nov. and B. rousetti sp. nov.</title>
        <authorList>
            <person name="Modesto M."/>
            <person name="Satti M."/>
            <person name="Watanabe K."/>
            <person name="Puglisi E."/>
            <person name="Morelli L."/>
            <person name="Huang C.-H."/>
            <person name="Liou J.-S."/>
            <person name="Miyashita M."/>
            <person name="Tamura T."/>
            <person name="Saito S."/>
            <person name="Mori K."/>
            <person name="Huang L."/>
            <person name="Sciavilla P."/>
            <person name="Sandri C."/>
            <person name="Spiezio C."/>
            <person name="Vitali F."/>
            <person name="Cavalieri D."/>
            <person name="Perpetuini G."/>
            <person name="Tofalo R."/>
            <person name="Bonetti A."/>
            <person name="Arita M."/>
            <person name="Mattarelli P."/>
        </authorList>
    </citation>
    <scope>NUCLEOTIDE SEQUENCE [LARGE SCALE GENOMIC DNA]</scope>
    <source>
        <strain evidence="1 4">RST16</strain>
        <strain evidence="2 3">RST8</strain>
    </source>
</reference>
<protein>
    <submittedName>
        <fullName evidence="2">Toxin-antitoxin system protein</fullName>
    </submittedName>
</protein>
<sequence length="83" mass="8918">MPTDKLTLSVDSQAVAKGKRYAAASGRSLSSLVGDYLNSLDEVRSLGGLPPLIQELIGMGVGAGDAHADEKDDYRRHLEEKYL</sequence>
<gene>
    <name evidence="2" type="ORF">EM848_05465</name>
    <name evidence="1" type="ORF">EMO90_08165</name>
</gene>
<dbReference type="OrthoDB" id="6198066at2"/>